<protein>
    <submittedName>
        <fullName evidence="3">Uncharacterized protein LOC100367411</fullName>
    </submittedName>
</protein>
<dbReference type="GeneID" id="100367411"/>
<evidence type="ECO:0000256" key="1">
    <source>
        <dbReference type="SAM" id="MobiDB-lite"/>
    </source>
</evidence>
<feature type="region of interest" description="Disordered" evidence="1">
    <location>
        <begin position="219"/>
        <end position="275"/>
    </location>
</feature>
<proteinExistence type="predicted"/>
<feature type="compositionally biased region" description="Basic residues" evidence="1">
    <location>
        <begin position="11"/>
        <end position="21"/>
    </location>
</feature>
<organism evidence="2 3">
    <name type="scientific">Saccoglossus kowalevskii</name>
    <name type="common">Acorn worm</name>
    <dbReference type="NCBI Taxonomy" id="10224"/>
    <lineage>
        <taxon>Eukaryota</taxon>
        <taxon>Metazoa</taxon>
        <taxon>Hemichordata</taxon>
        <taxon>Enteropneusta</taxon>
        <taxon>Harrimaniidae</taxon>
        <taxon>Saccoglossus</taxon>
    </lineage>
</organism>
<sequence>MDMTYIFSGRRQTKKPSTLRKKRDEPVPKYIDKARAIAIARQLKITRVGKVSLRINSKSSLDSELPQVPLSDTRMTTRKAILEKEKGLKTAIYTKDSAVGKCILKTNDYSERQLRRYVQCIDDDKDKTDYNMNQRKREFIAKKWHFNHEPITSVDDEITEIYQSHPGTPIFENEDEIGPVNVYKSPFNFMLPRKTASQGRRGSRLSGVFLTQTGLQSPGNKVIPNLSQSTEGRTSATGSAMVNTRENSASVFQSRPSTIGKAFGSDTEDEHEQKRVTKQVSILEVKADPLTRRKGRRCISVVGLIPKRTTTPTKGRYGTKARSITPVIKEEEPLDQVNDERFTALTGLLVPDSNHEAKLIATQYAARFAYKPKFSHRRPKDSDQINTEENSKKFDDFLNKKTLARRRKTSNKSEDC</sequence>
<gene>
    <name evidence="3" type="primary">LOC100367411</name>
</gene>
<feature type="compositionally biased region" description="Polar residues" evidence="1">
    <location>
        <begin position="219"/>
        <end position="257"/>
    </location>
</feature>
<reference evidence="3" key="1">
    <citation type="submission" date="2025-08" db="UniProtKB">
        <authorList>
            <consortium name="RefSeq"/>
        </authorList>
    </citation>
    <scope>IDENTIFICATION</scope>
    <source>
        <tissue evidence="3">Testes</tissue>
    </source>
</reference>
<dbReference type="RefSeq" id="XP_002733555.1">
    <property type="nucleotide sequence ID" value="XM_002733509.2"/>
</dbReference>
<accession>A0ABM0GN22</accession>
<dbReference type="Proteomes" id="UP000694865">
    <property type="component" value="Unplaced"/>
</dbReference>
<name>A0ABM0GN22_SACKO</name>
<evidence type="ECO:0000313" key="2">
    <source>
        <dbReference type="Proteomes" id="UP000694865"/>
    </source>
</evidence>
<keyword evidence="2" id="KW-1185">Reference proteome</keyword>
<evidence type="ECO:0000313" key="3">
    <source>
        <dbReference type="RefSeq" id="XP_002733555.1"/>
    </source>
</evidence>
<feature type="region of interest" description="Disordered" evidence="1">
    <location>
        <begin position="1"/>
        <end position="24"/>
    </location>
</feature>